<name>A0ACD5XMP7_AVESA</name>
<organism evidence="1 2">
    <name type="scientific">Avena sativa</name>
    <name type="common">Oat</name>
    <dbReference type="NCBI Taxonomy" id="4498"/>
    <lineage>
        <taxon>Eukaryota</taxon>
        <taxon>Viridiplantae</taxon>
        <taxon>Streptophyta</taxon>
        <taxon>Embryophyta</taxon>
        <taxon>Tracheophyta</taxon>
        <taxon>Spermatophyta</taxon>
        <taxon>Magnoliopsida</taxon>
        <taxon>Liliopsida</taxon>
        <taxon>Poales</taxon>
        <taxon>Poaceae</taxon>
        <taxon>BOP clade</taxon>
        <taxon>Pooideae</taxon>
        <taxon>Poodae</taxon>
        <taxon>Poeae</taxon>
        <taxon>Poeae Chloroplast Group 1 (Aveneae type)</taxon>
        <taxon>Aveninae</taxon>
        <taxon>Avena</taxon>
    </lineage>
</organism>
<proteinExistence type="predicted"/>
<protein>
    <submittedName>
        <fullName evidence="1">Uncharacterized protein</fullName>
    </submittedName>
</protein>
<evidence type="ECO:0000313" key="1">
    <source>
        <dbReference type="EnsemblPlants" id="AVESA.00010b.r2.5AG0817800.1.CDS"/>
    </source>
</evidence>
<evidence type="ECO:0000313" key="2">
    <source>
        <dbReference type="Proteomes" id="UP001732700"/>
    </source>
</evidence>
<reference evidence="1" key="2">
    <citation type="submission" date="2025-09" db="UniProtKB">
        <authorList>
            <consortium name="EnsemblPlants"/>
        </authorList>
    </citation>
    <scope>IDENTIFICATION</scope>
</reference>
<dbReference type="Proteomes" id="UP001732700">
    <property type="component" value="Chromosome 5A"/>
</dbReference>
<keyword evidence="2" id="KW-1185">Reference proteome</keyword>
<accession>A0ACD5XMP7</accession>
<dbReference type="EnsemblPlants" id="AVESA.00010b.r2.5AG0817800.1">
    <property type="protein sequence ID" value="AVESA.00010b.r2.5AG0817800.1.CDS"/>
    <property type="gene ID" value="AVESA.00010b.r2.5AG0817800"/>
</dbReference>
<sequence length="284" mass="31617">MTTIVSREFPEFTQDGLNYLTWASDVEIVLEDRCIKDALIAGTPTAPSTTIPADNAKALHFLRHHMCETLKNEYMAERSASALWTALNKRFSRLKYTIQPQAEADWIRLRFADFKTVGEYNSRLHRICTQAHPQEERQEVKKGPNSFNPAKQHKAGKRKARPQDCFRCGSKTHFSRQCLAPKHVVDAFKANKKVSEAHLVQVEAPLAPGVAPVQHVAPVVAQDVAQVAAPSAVPTNSAVPMEVEHIVPPPQLDISAASMMIANEEKLNDLEKRAEIDGFFAEST</sequence>
<reference evidence="1" key="1">
    <citation type="submission" date="2021-05" db="EMBL/GenBank/DDBJ databases">
        <authorList>
            <person name="Scholz U."/>
            <person name="Mascher M."/>
            <person name="Fiebig A."/>
        </authorList>
    </citation>
    <scope>NUCLEOTIDE SEQUENCE [LARGE SCALE GENOMIC DNA]</scope>
</reference>